<proteinExistence type="predicted"/>
<gene>
    <name evidence="1" type="ORF">D5086_021684</name>
</gene>
<keyword evidence="2" id="KW-1185">Reference proteome</keyword>
<evidence type="ECO:0000313" key="2">
    <source>
        <dbReference type="Proteomes" id="UP000309997"/>
    </source>
</evidence>
<reference evidence="1 2" key="1">
    <citation type="journal article" date="2024" name="Plant Biotechnol. J.">
        <title>Genome and CRISPR/Cas9 system of a widespread forest tree (Populus alba) in the world.</title>
        <authorList>
            <person name="Liu Y.J."/>
            <person name="Jiang P.F."/>
            <person name="Han X.M."/>
            <person name="Li X.Y."/>
            <person name="Wang H.M."/>
            <person name="Wang Y.J."/>
            <person name="Wang X.X."/>
            <person name="Zeng Q.Y."/>
        </authorList>
    </citation>
    <scope>NUCLEOTIDE SEQUENCE [LARGE SCALE GENOMIC DNA]</scope>
    <source>
        <strain evidence="2">cv. PAL-ZL1</strain>
    </source>
</reference>
<protein>
    <submittedName>
        <fullName evidence="1">Uncharacterized protein</fullName>
    </submittedName>
</protein>
<organism evidence="1 2">
    <name type="scientific">Populus alba</name>
    <name type="common">White poplar</name>
    <dbReference type="NCBI Taxonomy" id="43335"/>
    <lineage>
        <taxon>Eukaryota</taxon>
        <taxon>Viridiplantae</taxon>
        <taxon>Streptophyta</taxon>
        <taxon>Embryophyta</taxon>
        <taxon>Tracheophyta</taxon>
        <taxon>Spermatophyta</taxon>
        <taxon>Magnoliopsida</taxon>
        <taxon>eudicotyledons</taxon>
        <taxon>Gunneridae</taxon>
        <taxon>Pentapetalae</taxon>
        <taxon>rosids</taxon>
        <taxon>fabids</taxon>
        <taxon>Malpighiales</taxon>
        <taxon>Salicaceae</taxon>
        <taxon>Saliceae</taxon>
        <taxon>Populus</taxon>
    </lineage>
</organism>
<evidence type="ECO:0000313" key="1">
    <source>
        <dbReference type="EMBL" id="KAL3576401.1"/>
    </source>
</evidence>
<dbReference type="EMBL" id="RCHU02000011">
    <property type="protein sequence ID" value="KAL3576401.1"/>
    <property type="molecule type" value="Genomic_DNA"/>
</dbReference>
<dbReference type="Proteomes" id="UP000309997">
    <property type="component" value="Unassembled WGS sequence"/>
</dbReference>
<comment type="caution">
    <text evidence="1">The sequence shown here is derived from an EMBL/GenBank/DDBJ whole genome shotgun (WGS) entry which is preliminary data.</text>
</comment>
<sequence length="130" mass="14568">MEVRKNQSIVALYLASYSTFTNKAFGRVGVVDRLNGAASCYGWRRKRVTELWKLPSPACKGNAATGLWVNGSEWRLELRLDFCVDHWRNGGGSTVLGGSRRGEMKAMCCCRLELVVTKRWTGLCSNSFIK</sequence>
<accession>A0ACC4BDF5</accession>
<name>A0ACC4BDF5_POPAL</name>